<keyword evidence="2" id="KW-1185">Reference proteome</keyword>
<sequence length="37" mass="4302">MCRFSILKQANGYVHRKLPTVCSSCVSDSHHYVYKDK</sequence>
<comment type="caution">
    <text evidence="1">The sequence shown here is derived from an EMBL/GenBank/DDBJ whole genome shotgun (WGS) entry which is preliminary data.</text>
</comment>
<dbReference type="EMBL" id="NILF01000067">
    <property type="protein sequence ID" value="TWL33767.1"/>
    <property type="molecule type" value="Genomic_DNA"/>
</dbReference>
<gene>
    <name evidence="1" type="ORF">CHCC15381_0274</name>
</gene>
<protein>
    <submittedName>
        <fullName evidence="1">Uncharacterized protein</fullName>
    </submittedName>
</protein>
<reference evidence="1 2" key="1">
    <citation type="submission" date="2019-06" db="EMBL/GenBank/DDBJ databases">
        <title>Genome sequence analysis of &gt;100 Bacillus licheniformis strains suggests intrinsic resistance to this species.</title>
        <authorList>
            <person name="Wels M."/>
            <person name="Siezen R.J."/>
            <person name="Johansen E."/>
            <person name="Stuer-Lauridsen B."/>
            <person name="Bjerre K."/>
            <person name="Nielsen B.K.K."/>
        </authorList>
    </citation>
    <scope>NUCLEOTIDE SEQUENCE [LARGE SCALE GENOMIC DNA]</scope>
    <source>
        <strain evidence="1 2">BAC-15381</strain>
    </source>
</reference>
<dbReference type="Proteomes" id="UP000429980">
    <property type="component" value="Unassembled WGS sequence"/>
</dbReference>
<name>A0ABY3FRJ9_9BACI</name>
<accession>A0ABY3FRJ9</accession>
<organism evidence="1 2">
    <name type="scientific">Bacillus paralicheniformis</name>
    <dbReference type="NCBI Taxonomy" id="1648923"/>
    <lineage>
        <taxon>Bacteria</taxon>
        <taxon>Bacillati</taxon>
        <taxon>Bacillota</taxon>
        <taxon>Bacilli</taxon>
        <taxon>Bacillales</taxon>
        <taxon>Bacillaceae</taxon>
        <taxon>Bacillus</taxon>
    </lineage>
</organism>
<evidence type="ECO:0000313" key="2">
    <source>
        <dbReference type="Proteomes" id="UP000429980"/>
    </source>
</evidence>
<proteinExistence type="predicted"/>
<evidence type="ECO:0000313" key="1">
    <source>
        <dbReference type="EMBL" id="TWL33767.1"/>
    </source>
</evidence>